<name>A0A921GPQ2_9MICO</name>
<evidence type="ECO:0000259" key="1">
    <source>
        <dbReference type="PROSITE" id="PS51186"/>
    </source>
</evidence>
<comment type="caution">
    <text evidence="2">The sequence shown here is derived from an EMBL/GenBank/DDBJ whole genome shotgun (WGS) entry which is preliminary data.</text>
</comment>
<evidence type="ECO:0000313" key="2">
    <source>
        <dbReference type="EMBL" id="HJF50071.1"/>
    </source>
</evidence>
<dbReference type="InterPro" id="IPR016181">
    <property type="entry name" value="Acyl_CoA_acyltransferase"/>
</dbReference>
<dbReference type="EMBL" id="DYWO01000291">
    <property type="protein sequence ID" value="HJF50071.1"/>
    <property type="molecule type" value="Genomic_DNA"/>
</dbReference>
<dbReference type="InterPro" id="IPR052523">
    <property type="entry name" value="Trichothecene_AcTrans"/>
</dbReference>
<dbReference type="PANTHER" id="PTHR42791:SF1">
    <property type="entry name" value="N-ACETYLTRANSFERASE DOMAIN-CONTAINING PROTEIN"/>
    <property type="match status" value="1"/>
</dbReference>
<organism evidence="2 3">
    <name type="scientific">Brachybacterium paraconglomeratum</name>
    <dbReference type="NCBI Taxonomy" id="173362"/>
    <lineage>
        <taxon>Bacteria</taxon>
        <taxon>Bacillati</taxon>
        <taxon>Actinomycetota</taxon>
        <taxon>Actinomycetes</taxon>
        <taxon>Micrococcales</taxon>
        <taxon>Dermabacteraceae</taxon>
        <taxon>Brachybacterium</taxon>
    </lineage>
</organism>
<dbReference type="AlphaFoldDB" id="A0A921GPQ2"/>
<dbReference type="PROSITE" id="PS51186">
    <property type="entry name" value="GNAT"/>
    <property type="match status" value="1"/>
</dbReference>
<evidence type="ECO:0000313" key="3">
    <source>
        <dbReference type="Proteomes" id="UP000775129"/>
    </source>
</evidence>
<gene>
    <name evidence="2" type="ORF">K8W24_09785</name>
</gene>
<dbReference type="Pfam" id="PF00583">
    <property type="entry name" value="Acetyltransf_1"/>
    <property type="match status" value="1"/>
</dbReference>
<reference evidence="2" key="1">
    <citation type="journal article" date="2021" name="PeerJ">
        <title>Extensive microbial diversity within the chicken gut microbiome revealed by metagenomics and culture.</title>
        <authorList>
            <person name="Gilroy R."/>
            <person name="Ravi A."/>
            <person name="Getino M."/>
            <person name="Pursley I."/>
            <person name="Horton D.L."/>
            <person name="Alikhan N.F."/>
            <person name="Baker D."/>
            <person name="Gharbi K."/>
            <person name="Hall N."/>
            <person name="Watson M."/>
            <person name="Adriaenssens E.M."/>
            <person name="Foster-Nyarko E."/>
            <person name="Jarju S."/>
            <person name="Secka A."/>
            <person name="Antonio M."/>
            <person name="Oren A."/>
            <person name="Chaudhuri R.R."/>
            <person name="La Ragione R."/>
            <person name="Hildebrand F."/>
            <person name="Pallen M.J."/>
        </authorList>
    </citation>
    <scope>NUCLEOTIDE SEQUENCE</scope>
    <source>
        <strain evidence="2">1647</strain>
    </source>
</reference>
<dbReference type="Gene3D" id="3.40.630.30">
    <property type="match status" value="1"/>
</dbReference>
<dbReference type="CDD" id="cd04301">
    <property type="entry name" value="NAT_SF"/>
    <property type="match status" value="1"/>
</dbReference>
<proteinExistence type="predicted"/>
<dbReference type="PANTHER" id="PTHR42791">
    <property type="entry name" value="GNAT FAMILY ACETYLTRANSFERASE"/>
    <property type="match status" value="1"/>
</dbReference>
<dbReference type="InterPro" id="IPR000182">
    <property type="entry name" value="GNAT_dom"/>
</dbReference>
<protein>
    <submittedName>
        <fullName evidence="2">GNAT family N-acetyltransferase</fullName>
    </submittedName>
</protein>
<dbReference type="GO" id="GO:0016747">
    <property type="term" value="F:acyltransferase activity, transferring groups other than amino-acyl groups"/>
    <property type="evidence" value="ECO:0007669"/>
    <property type="project" value="InterPro"/>
</dbReference>
<accession>A0A921GPQ2</accession>
<sequence length="209" mass="22372">MNAATVRAPDELGYRAGVPNSLRDARPADLPAAAHTLATAFDDYSWTRWSIPEDHHAERLEELQSIYLEHALSSGIVLVSEHLDGVAALLRPHSPAPADAAQARIADLLGDRLDVFLAAELPPRPTEAWELATLGVRPSARGRGLGSALLAEGLRRVDAAGGSCTLETSDPRNVELYSRHGFSVTATTRIPDGPVVHSMLRAPVETGRP</sequence>
<dbReference type="SUPFAM" id="SSF55729">
    <property type="entry name" value="Acyl-CoA N-acyltransferases (Nat)"/>
    <property type="match status" value="1"/>
</dbReference>
<reference evidence="2" key="2">
    <citation type="submission" date="2021-09" db="EMBL/GenBank/DDBJ databases">
        <authorList>
            <person name="Gilroy R."/>
        </authorList>
    </citation>
    <scope>NUCLEOTIDE SEQUENCE</scope>
    <source>
        <strain evidence="2">1647</strain>
    </source>
</reference>
<dbReference type="Proteomes" id="UP000775129">
    <property type="component" value="Unassembled WGS sequence"/>
</dbReference>
<feature type="domain" description="N-acetyltransferase" evidence="1">
    <location>
        <begin position="20"/>
        <end position="205"/>
    </location>
</feature>